<reference evidence="1 2" key="1">
    <citation type="journal article" date="2016" name="Mol. Biol. Evol.">
        <title>Comparative Genomics of Early-Diverging Mushroom-Forming Fungi Provides Insights into the Origins of Lignocellulose Decay Capabilities.</title>
        <authorList>
            <person name="Nagy L.G."/>
            <person name="Riley R."/>
            <person name="Tritt A."/>
            <person name="Adam C."/>
            <person name="Daum C."/>
            <person name="Floudas D."/>
            <person name="Sun H."/>
            <person name="Yadav J.S."/>
            <person name="Pangilinan J."/>
            <person name="Larsson K.H."/>
            <person name="Matsuura K."/>
            <person name="Barry K."/>
            <person name="Labutti K."/>
            <person name="Kuo R."/>
            <person name="Ohm R.A."/>
            <person name="Bhattacharya S.S."/>
            <person name="Shirouzu T."/>
            <person name="Yoshinaga Y."/>
            <person name="Martin F.M."/>
            <person name="Grigoriev I.V."/>
            <person name="Hibbett D.S."/>
        </authorList>
    </citation>
    <scope>NUCLEOTIDE SEQUENCE [LARGE SCALE GENOMIC DNA]</scope>
    <source>
        <strain evidence="1 2">HHB14362 ss-1</strain>
    </source>
</reference>
<dbReference type="Proteomes" id="UP000076761">
    <property type="component" value="Unassembled WGS sequence"/>
</dbReference>
<evidence type="ECO:0000313" key="2">
    <source>
        <dbReference type="Proteomes" id="UP000076761"/>
    </source>
</evidence>
<sequence length="97" mass="11149">MRTSWKPRRYHTWMLSLKRDELIARPHFASVLDHVHESLRLYPAMANDGRAAVHADVIPLNEPITTPSGQVLRGIRVDAGHVWVSVLFLRKRNSLCL</sequence>
<protein>
    <submittedName>
        <fullName evidence="1">Uncharacterized protein</fullName>
    </submittedName>
</protein>
<gene>
    <name evidence="1" type="ORF">NEOLEDRAFT_273142</name>
</gene>
<evidence type="ECO:0000313" key="1">
    <source>
        <dbReference type="EMBL" id="KZT26144.1"/>
    </source>
</evidence>
<dbReference type="EMBL" id="KV425568">
    <property type="protein sequence ID" value="KZT26144.1"/>
    <property type="molecule type" value="Genomic_DNA"/>
</dbReference>
<dbReference type="OrthoDB" id="1470350at2759"/>
<proteinExistence type="predicted"/>
<keyword evidence="2" id="KW-1185">Reference proteome</keyword>
<dbReference type="InParanoid" id="A0A165T4V2"/>
<dbReference type="AlphaFoldDB" id="A0A165T4V2"/>
<organism evidence="1 2">
    <name type="scientific">Neolentinus lepideus HHB14362 ss-1</name>
    <dbReference type="NCBI Taxonomy" id="1314782"/>
    <lineage>
        <taxon>Eukaryota</taxon>
        <taxon>Fungi</taxon>
        <taxon>Dikarya</taxon>
        <taxon>Basidiomycota</taxon>
        <taxon>Agaricomycotina</taxon>
        <taxon>Agaricomycetes</taxon>
        <taxon>Gloeophyllales</taxon>
        <taxon>Gloeophyllaceae</taxon>
        <taxon>Neolentinus</taxon>
    </lineage>
</organism>
<name>A0A165T4V2_9AGAM</name>
<accession>A0A165T4V2</accession>